<gene>
    <name evidence="2" type="ORF">SAMN05421846_11818</name>
</gene>
<dbReference type="Proteomes" id="UP000198869">
    <property type="component" value="Unassembled WGS sequence"/>
</dbReference>
<sequence>MQKIFIVLLSLFSAYANAQVGIKIANPVGALDINGDLNIRGPLRTGGTNTVKGNPGVAGTIFHNNSSLLENDWKEIKIADGQGSMSMFFVNTRSDQNGAVFDGASGSTNPYAENLALDTNVWTVLQGTQDTFSVSNNMNKIVFTFQTVAQKTENGSASISFACGIFVDDKLKAVRTDVVLGTDGSYKIFNLNATLINIPPKNNYSVKAACTKRNLNSGKLGIGIPVNDDFLNKTMAQSILTTSVLQSYQ</sequence>
<reference evidence="3" key="1">
    <citation type="submission" date="2016-10" db="EMBL/GenBank/DDBJ databases">
        <authorList>
            <person name="Varghese N."/>
            <person name="Submissions S."/>
        </authorList>
    </citation>
    <scope>NUCLEOTIDE SEQUENCE [LARGE SCALE GENOMIC DNA]</scope>
    <source>
        <strain evidence="3">DSM 17071</strain>
    </source>
</reference>
<evidence type="ECO:0000313" key="3">
    <source>
        <dbReference type="Proteomes" id="UP000198869"/>
    </source>
</evidence>
<feature type="signal peptide" evidence="1">
    <location>
        <begin position="1"/>
        <end position="18"/>
    </location>
</feature>
<dbReference type="OrthoDB" id="1273065at2"/>
<dbReference type="STRING" id="311334.SAMN05421846_11818"/>
<evidence type="ECO:0000256" key="1">
    <source>
        <dbReference type="SAM" id="SignalP"/>
    </source>
</evidence>
<keyword evidence="3" id="KW-1185">Reference proteome</keyword>
<organism evidence="2 3">
    <name type="scientific">Chryseobacterium taeanense</name>
    <dbReference type="NCBI Taxonomy" id="311334"/>
    <lineage>
        <taxon>Bacteria</taxon>
        <taxon>Pseudomonadati</taxon>
        <taxon>Bacteroidota</taxon>
        <taxon>Flavobacteriia</taxon>
        <taxon>Flavobacteriales</taxon>
        <taxon>Weeksellaceae</taxon>
        <taxon>Chryseobacterium group</taxon>
        <taxon>Chryseobacterium</taxon>
    </lineage>
</organism>
<dbReference type="EMBL" id="FNDW01000018">
    <property type="protein sequence ID" value="SDI89227.1"/>
    <property type="molecule type" value="Genomic_DNA"/>
</dbReference>
<feature type="chain" id="PRO_5011638135" evidence="1">
    <location>
        <begin position="19"/>
        <end position="249"/>
    </location>
</feature>
<dbReference type="RefSeq" id="WP_089861508.1">
    <property type="nucleotide sequence ID" value="NZ_FNDW01000018.1"/>
</dbReference>
<dbReference type="AlphaFoldDB" id="A0A1G8PA14"/>
<evidence type="ECO:0000313" key="2">
    <source>
        <dbReference type="EMBL" id="SDI89227.1"/>
    </source>
</evidence>
<proteinExistence type="predicted"/>
<keyword evidence="1" id="KW-0732">Signal</keyword>
<accession>A0A1G8PA14</accession>
<protein>
    <submittedName>
        <fullName evidence="2">Uncharacterized protein</fullName>
    </submittedName>
</protein>
<name>A0A1G8PA14_9FLAO</name>